<organism evidence="2 3">
    <name type="scientific">Arachis hypogaea</name>
    <name type="common">Peanut</name>
    <dbReference type="NCBI Taxonomy" id="3818"/>
    <lineage>
        <taxon>Eukaryota</taxon>
        <taxon>Viridiplantae</taxon>
        <taxon>Streptophyta</taxon>
        <taxon>Embryophyta</taxon>
        <taxon>Tracheophyta</taxon>
        <taxon>Spermatophyta</taxon>
        <taxon>Magnoliopsida</taxon>
        <taxon>eudicotyledons</taxon>
        <taxon>Gunneridae</taxon>
        <taxon>Pentapetalae</taxon>
        <taxon>rosids</taxon>
        <taxon>fabids</taxon>
        <taxon>Fabales</taxon>
        <taxon>Fabaceae</taxon>
        <taxon>Papilionoideae</taxon>
        <taxon>50 kb inversion clade</taxon>
        <taxon>dalbergioids sensu lato</taxon>
        <taxon>Dalbergieae</taxon>
        <taxon>Pterocarpus clade</taxon>
        <taxon>Arachis</taxon>
    </lineage>
</organism>
<reference evidence="2 3" key="1">
    <citation type="submission" date="2020-01" db="EMBL/GenBank/DDBJ databases">
        <title>Genome sequence of Arachis hypogaea, cultivar Shitouqi.</title>
        <authorList>
            <person name="Zhuang W."/>
            <person name="Chen H."/>
            <person name="Varshney R."/>
            <person name="Wang D."/>
            <person name="Ming R."/>
        </authorList>
    </citation>
    <scope>NUCLEOTIDE SEQUENCE [LARGE SCALE GENOMIC DNA]</scope>
    <source>
        <tissue evidence="2">Young leaf</tissue>
    </source>
</reference>
<keyword evidence="1" id="KW-0812">Transmembrane</keyword>
<evidence type="ECO:0000313" key="3">
    <source>
        <dbReference type="Proteomes" id="UP000464620"/>
    </source>
</evidence>
<name>A0A6B9VCV3_ARAHY</name>
<keyword evidence="1" id="KW-0472">Membrane</keyword>
<proteinExistence type="predicted"/>
<dbReference type="Proteomes" id="UP000464620">
    <property type="component" value="Chromosome B09"/>
</dbReference>
<gene>
    <name evidence="2" type="ORF">DS421_19g661660</name>
</gene>
<protein>
    <submittedName>
        <fullName evidence="2">Uncharacterized protein</fullName>
    </submittedName>
</protein>
<dbReference type="EMBL" id="CP031001">
    <property type="protein sequence ID" value="QHN78471.1"/>
    <property type="molecule type" value="Genomic_DNA"/>
</dbReference>
<keyword evidence="1" id="KW-1133">Transmembrane helix</keyword>
<accession>A0A6B9VCV3</accession>
<feature type="transmembrane region" description="Helical" evidence="1">
    <location>
        <begin position="12"/>
        <end position="37"/>
    </location>
</feature>
<evidence type="ECO:0000256" key="1">
    <source>
        <dbReference type="SAM" id="Phobius"/>
    </source>
</evidence>
<evidence type="ECO:0000313" key="2">
    <source>
        <dbReference type="EMBL" id="QHN78471.1"/>
    </source>
</evidence>
<sequence>MLKALDPFYFTLAFWFKGLLAFSACFFFFFFFSLLFLASRINFMIFSDYQ</sequence>
<dbReference type="AlphaFoldDB" id="A0A6B9VCV3"/>